<gene>
    <name evidence="1" type="ORF">NKI36_16505</name>
</gene>
<comment type="caution">
    <text evidence="1">The sequence shown here is derived from an EMBL/GenBank/DDBJ whole genome shotgun (WGS) entry which is preliminary data.</text>
</comment>
<protein>
    <submittedName>
        <fullName evidence="1">RiPP</fullName>
    </submittedName>
</protein>
<dbReference type="RefSeq" id="WP_352558939.1">
    <property type="nucleotide sequence ID" value="NZ_CAXURK020000001.1"/>
</dbReference>
<evidence type="ECO:0000313" key="1">
    <source>
        <dbReference type="EMBL" id="MER9405635.1"/>
    </source>
</evidence>
<proteinExistence type="predicted"/>
<dbReference type="Proteomes" id="UP001433071">
    <property type="component" value="Unassembled WGS sequence"/>
</dbReference>
<dbReference type="EMBL" id="JAMYQB010000012">
    <property type="protein sequence ID" value="MER9405635.1"/>
    <property type="molecule type" value="Genomic_DNA"/>
</dbReference>
<reference evidence="1 2" key="1">
    <citation type="journal article" date="2024" name="Proc. Natl. Acad. Sci. U.S.A.">
        <title>The evolutionary genomics of adaptation to stress in wild rhizobium bacteria.</title>
        <authorList>
            <person name="Kehlet-Delgado H."/>
            <person name="Montoya A.P."/>
            <person name="Jensen K.T."/>
            <person name="Wendlandt C.E."/>
            <person name="Dexheimer C."/>
            <person name="Roberts M."/>
            <person name="Torres Martinez L."/>
            <person name="Friesen M.L."/>
            <person name="Griffitts J.S."/>
            <person name="Porter S.S."/>
        </authorList>
    </citation>
    <scope>NUCLEOTIDE SEQUENCE [LARGE SCALE GENOMIC DNA]</scope>
    <source>
        <strain evidence="1 2">M0641</strain>
    </source>
</reference>
<sequence>MKKTYEKPILVKRQRLSHVTAQEIPSIEPQ</sequence>
<evidence type="ECO:0000313" key="2">
    <source>
        <dbReference type="Proteomes" id="UP001433071"/>
    </source>
</evidence>
<accession>A0ABV1Z0W1</accession>
<organism evidence="1 2">
    <name type="scientific">Mesorhizobium caraganae</name>
    <dbReference type="NCBI Taxonomy" id="483206"/>
    <lineage>
        <taxon>Bacteria</taxon>
        <taxon>Pseudomonadati</taxon>
        <taxon>Pseudomonadota</taxon>
        <taxon>Alphaproteobacteria</taxon>
        <taxon>Hyphomicrobiales</taxon>
        <taxon>Phyllobacteriaceae</taxon>
        <taxon>Mesorhizobium</taxon>
    </lineage>
</organism>
<keyword evidence="2" id="KW-1185">Reference proteome</keyword>
<name>A0ABV1Z0W1_9HYPH</name>